<organism evidence="1 2">
    <name type="scientific">Phycomyces blakesleeanus</name>
    <dbReference type="NCBI Taxonomy" id="4837"/>
    <lineage>
        <taxon>Eukaryota</taxon>
        <taxon>Fungi</taxon>
        <taxon>Fungi incertae sedis</taxon>
        <taxon>Mucoromycota</taxon>
        <taxon>Mucoromycotina</taxon>
        <taxon>Mucoromycetes</taxon>
        <taxon>Mucorales</taxon>
        <taxon>Phycomycetaceae</taxon>
        <taxon>Phycomyces</taxon>
    </lineage>
</organism>
<dbReference type="EMBL" id="JBCLYO010000051">
    <property type="protein sequence ID" value="KAL0073787.1"/>
    <property type="molecule type" value="Genomic_DNA"/>
</dbReference>
<sequence>DMFSTDKELTQIEPEDCAGSIYSSFTESKKVYLITVDHAALSTKPADNLAL</sequence>
<name>A0ABR3AHB5_PHYBL</name>
<gene>
    <name evidence="1" type="ORF">J3Q64DRAFT_1616294</name>
</gene>
<evidence type="ECO:0000313" key="2">
    <source>
        <dbReference type="Proteomes" id="UP001448207"/>
    </source>
</evidence>
<proteinExistence type="predicted"/>
<keyword evidence="2" id="KW-1185">Reference proteome</keyword>
<dbReference type="Proteomes" id="UP001448207">
    <property type="component" value="Unassembled WGS sequence"/>
</dbReference>
<evidence type="ECO:0000313" key="1">
    <source>
        <dbReference type="EMBL" id="KAL0073787.1"/>
    </source>
</evidence>
<comment type="caution">
    <text evidence="1">The sequence shown here is derived from an EMBL/GenBank/DDBJ whole genome shotgun (WGS) entry which is preliminary data.</text>
</comment>
<protein>
    <submittedName>
        <fullName evidence="1">Uncharacterized protein</fullName>
    </submittedName>
</protein>
<feature type="non-terminal residue" evidence="1">
    <location>
        <position position="1"/>
    </location>
</feature>
<reference evidence="1 2" key="1">
    <citation type="submission" date="2024-04" db="EMBL/GenBank/DDBJ databases">
        <title>Symmetric and asymmetric DNA N6-adenine methylation regulates different biological responses in Mucorales.</title>
        <authorList>
            <consortium name="Lawrence Berkeley National Laboratory"/>
            <person name="Lax C."/>
            <person name="Mondo S.J."/>
            <person name="Osorio-Concepcion M."/>
            <person name="Muszewska A."/>
            <person name="Corrochano-Luque M."/>
            <person name="Gutierrez G."/>
            <person name="Riley R."/>
            <person name="Lipzen A."/>
            <person name="Guo J."/>
            <person name="Hundley H."/>
            <person name="Amirebrahimi M."/>
            <person name="Ng V."/>
            <person name="Lorenzo-Gutierrez D."/>
            <person name="Binder U."/>
            <person name="Yang J."/>
            <person name="Song Y."/>
            <person name="Canovas D."/>
            <person name="Navarro E."/>
            <person name="Freitag M."/>
            <person name="Gabaldon T."/>
            <person name="Grigoriev I.V."/>
            <person name="Corrochano L.M."/>
            <person name="Nicolas F.E."/>
            <person name="Garre V."/>
        </authorList>
    </citation>
    <scope>NUCLEOTIDE SEQUENCE [LARGE SCALE GENOMIC DNA]</scope>
    <source>
        <strain evidence="1 2">L51</strain>
    </source>
</reference>
<accession>A0ABR3AHB5</accession>
<feature type="non-terminal residue" evidence="1">
    <location>
        <position position="51"/>
    </location>
</feature>